<sequence length="396" mass="43600">MSRQQITTDVAIIGAGIAGLWLHNRLNQAGYHALLIENGKIGQGQTLSSQGIIHGGSKYALNGILSKASQVISNMPARWKSCLEGKGEIDLTSVKKLAEHQLLWSKDRLSSKMVSFFASKALSSRMQSVPLQNRPALFQDPAFKGALYQLDEPVLDVPSLLEALVKPFHDRMLAVSKESTYEWQKQGDHLSSLTVDSYEIKAQHFVFTAGEGNEAILNALNISKPAMQRRPLQMLLCKSKQTDNPLPAIYAHSLGSGSKPIATISSHVNKSGEVVWYLGGNIAEQGVGKVKARLIEEAKLLLSDILPWFELPELDWATHPVNRAEPQQSSLSRPDSAFVSSQGNMHICWPTKLALAPDLTDQVFKQLESAKLQADAHENPAFQHPQVADTLWDRAF</sequence>
<keyword evidence="1" id="KW-0560">Oxidoreductase</keyword>
<proteinExistence type="predicted"/>
<dbReference type="GO" id="GO:0016491">
    <property type="term" value="F:oxidoreductase activity"/>
    <property type="evidence" value="ECO:0007669"/>
    <property type="project" value="UniProtKB-KW"/>
</dbReference>
<accession>A0A0A0BM28</accession>
<evidence type="ECO:0000259" key="2">
    <source>
        <dbReference type="Pfam" id="PF01266"/>
    </source>
</evidence>
<gene>
    <name evidence="3" type="ORF">LP43_0552</name>
</gene>
<evidence type="ECO:0000256" key="1">
    <source>
        <dbReference type="ARBA" id="ARBA00023002"/>
    </source>
</evidence>
<evidence type="ECO:0000313" key="4">
    <source>
        <dbReference type="Proteomes" id="UP000029999"/>
    </source>
</evidence>
<comment type="caution">
    <text evidence="3">The sequence shown here is derived from an EMBL/GenBank/DDBJ whole genome shotgun (WGS) entry which is preliminary data.</text>
</comment>
<dbReference type="InterPro" id="IPR036188">
    <property type="entry name" value="FAD/NAD-bd_sf"/>
</dbReference>
<dbReference type="STRING" id="392484.LP43_0552"/>
<dbReference type="Gene3D" id="3.30.9.10">
    <property type="entry name" value="D-Amino Acid Oxidase, subunit A, domain 2"/>
    <property type="match status" value="1"/>
</dbReference>
<dbReference type="Proteomes" id="UP000029999">
    <property type="component" value="Unassembled WGS sequence"/>
</dbReference>
<dbReference type="Gene3D" id="3.50.50.60">
    <property type="entry name" value="FAD/NAD(P)-binding domain"/>
    <property type="match status" value="1"/>
</dbReference>
<evidence type="ECO:0000313" key="3">
    <source>
        <dbReference type="EMBL" id="KGM08129.1"/>
    </source>
</evidence>
<feature type="domain" description="FAD dependent oxidoreductase" evidence="2">
    <location>
        <begin position="9"/>
        <end position="236"/>
    </location>
</feature>
<dbReference type="SUPFAM" id="SSF51905">
    <property type="entry name" value="FAD/NAD(P)-binding domain"/>
    <property type="match status" value="1"/>
</dbReference>
<reference evidence="3 4" key="1">
    <citation type="submission" date="2014-09" db="EMBL/GenBank/DDBJ databases">
        <authorList>
            <person name="Grob C."/>
            <person name="Taubert M."/>
            <person name="Howat A.M."/>
            <person name="Burns O.J."/>
            <person name="Dixon J.L."/>
            <person name="Chen Y."/>
            <person name="Murrell J.C."/>
        </authorList>
    </citation>
    <scope>NUCLEOTIDE SEQUENCE [LARGE SCALE GENOMIC DNA]</scope>
    <source>
        <strain evidence="3">L4</strain>
    </source>
</reference>
<dbReference type="AlphaFoldDB" id="A0A0A0BM28"/>
<dbReference type="EMBL" id="JRQD01000001">
    <property type="protein sequence ID" value="KGM08129.1"/>
    <property type="molecule type" value="Genomic_DNA"/>
</dbReference>
<protein>
    <submittedName>
        <fullName evidence="3">Oxidoreductase, FAD-binding</fullName>
    </submittedName>
</protein>
<name>A0A0A0BM28_9GAMM</name>
<dbReference type="Pfam" id="PF01266">
    <property type="entry name" value="DAO"/>
    <property type="match status" value="1"/>
</dbReference>
<dbReference type="InterPro" id="IPR006076">
    <property type="entry name" value="FAD-dep_OxRdtase"/>
</dbReference>
<organism evidence="3 4">
    <name type="scientific">Methylophaga thiooxydans</name>
    <dbReference type="NCBI Taxonomy" id="392484"/>
    <lineage>
        <taxon>Bacteria</taxon>
        <taxon>Pseudomonadati</taxon>
        <taxon>Pseudomonadota</taxon>
        <taxon>Gammaproteobacteria</taxon>
        <taxon>Thiotrichales</taxon>
        <taxon>Piscirickettsiaceae</taxon>
        <taxon>Methylophaga</taxon>
    </lineage>
</organism>
<dbReference type="RefSeq" id="WP_036311693.1">
    <property type="nucleotide sequence ID" value="NZ_JRQD01000001.1"/>
</dbReference>